<keyword evidence="3" id="KW-1185">Reference proteome</keyword>
<dbReference type="AlphaFoldDB" id="A0A101TDD6"/>
<organism evidence="2 3">
    <name type="scientific">Streptomyces caeruleatus</name>
    <dbReference type="NCBI Taxonomy" id="661399"/>
    <lineage>
        <taxon>Bacteria</taxon>
        <taxon>Bacillati</taxon>
        <taxon>Actinomycetota</taxon>
        <taxon>Actinomycetes</taxon>
        <taxon>Kitasatosporales</taxon>
        <taxon>Streptomycetaceae</taxon>
        <taxon>Streptomyces</taxon>
    </lineage>
</organism>
<gene>
    <name evidence="2" type="ORF">AQJ67_44290</name>
</gene>
<evidence type="ECO:0000313" key="2">
    <source>
        <dbReference type="EMBL" id="KUN90395.1"/>
    </source>
</evidence>
<feature type="region of interest" description="Disordered" evidence="1">
    <location>
        <begin position="42"/>
        <end position="124"/>
    </location>
</feature>
<dbReference type="EMBL" id="LMWY01000099">
    <property type="protein sequence ID" value="KUN90395.1"/>
    <property type="molecule type" value="Genomic_DNA"/>
</dbReference>
<evidence type="ECO:0000313" key="3">
    <source>
        <dbReference type="Proteomes" id="UP000053429"/>
    </source>
</evidence>
<feature type="compositionally biased region" description="Acidic residues" evidence="1">
    <location>
        <begin position="47"/>
        <end position="58"/>
    </location>
</feature>
<evidence type="ECO:0000256" key="1">
    <source>
        <dbReference type="SAM" id="MobiDB-lite"/>
    </source>
</evidence>
<accession>A0A101TDD6</accession>
<proteinExistence type="predicted"/>
<protein>
    <submittedName>
        <fullName evidence="2">Uncharacterized protein</fullName>
    </submittedName>
</protein>
<name>A0A101TDD6_9ACTN</name>
<reference evidence="2 3" key="1">
    <citation type="submission" date="2015-10" db="EMBL/GenBank/DDBJ databases">
        <title>Draft genome sequence of Streptomyces caeruleatus NRRL B-24802, type strain for the species Streptomyces caeruleatus.</title>
        <authorList>
            <person name="Ruckert C."/>
            <person name="Winkler A."/>
            <person name="Kalinowski J."/>
            <person name="Kampfer P."/>
            <person name="Glaeser S."/>
        </authorList>
    </citation>
    <scope>NUCLEOTIDE SEQUENCE [LARGE SCALE GENOMIC DNA]</scope>
    <source>
        <strain evidence="2 3">NRRL B-24802</strain>
    </source>
</reference>
<comment type="caution">
    <text evidence="2">The sequence shown here is derived from an EMBL/GenBank/DDBJ whole genome shotgun (WGS) entry which is preliminary data.</text>
</comment>
<sequence>MPEPPPSDRPPELEGDESVVVGVGAALDCVGVLAARPSIWVPIEPPPGEDDVPLDDVAPDVGADCGLGEDRPDTGEPPPECEGPDVLGVLDEPLESEPLDDGPLGEGSSKSDRDELDGDCVGLE</sequence>
<dbReference type="Proteomes" id="UP000053429">
    <property type="component" value="Unassembled WGS sequence"/>
</dbReference>